<dbReference type="GeneID" id="57978156"/>
<evidence type="ECO:0000313" key="5">
    <source>
        <dbReference type="Proteomes" id="UP000728106"/>
    </source>
</evidence>
<dbReference type="EMBL" id="JACSZT010000007">
    <property type="protein sequence ID" value="MBC6498864.1"/>
    <property type="molecule type" value="Genomic_DNA"/>
</dbReference>
<dbReference type="EMBL" id="JAAOCP010000003">
    <property type="protein sequence ID" value="MBJ7638375.1"/>
    <property type="molecule type" value="Genomic_DNA"/>
</dbReference>
<evidence type="ECO:0000313" key="4">
    <source>
        <dbReference type="Proteomes" id="UP000650485"/>
    </source>
</evidence>
<name>A0A1K0ERD6_WEICO</name>
<evidence type="ECO:0000313" key="2">
    <source>
        <dbReference type="EMBL" id="MBJ7632648.1"/>
    </source>
</evidence>
<dbReference type="RefSeq" id="WP_004560239.1">
    <property type="nucleotide sequence ID" value="NZ_ALXH01000079.1"/>
</dbReference>
<reference evidence="2" key="1">
    <citation type="submission" date="2020-02" db="EMBL/GenBank/DDBJ databases">
        <authorList>
            <person name="Fontana A."/>
            <person name="Patrone V."/>
            <person name="Morelli L."/>
        </authorList>
    </citation>
    <scope>NUCLEOTIDE SEQUENCE</scope>
    <source>
        <strain evidence="2">CCUG 30943</strain>
        <strain evidence="3">CCUG 43002</strain>
    </source>
</reference>
<dbReference type="EMBL" id="JAAOCX010000006">
    <property type="protein sequence ID" value="MBJ7632648.1"/>
    <property type="molecule type" value="Genomic_DNA"/>
</dbReference>
<reference evidence="1" key="2">
    <citation type="submission" date="2020-08" db="EMBL/GenBank/DDBJ databases">
        <title>Complete genome sequence of Weissella confusa strain FS54 provides insights into metabolic potential.</title>
        <authorList>
            <person name="Fhoula I."/>
            <person name="Najjari A."/>
            <person name="Lekired A."/>
            <person name="Bessrour-Aouam N."/>
            <person name="Jaballah S."/>
            <person name="Klibi N."/>
            <person name="Ouzari H.-I."/>
        </authorList>
    </citation>
    <scope>NUCLEOTIDE SEQUENCE</scope>
    <source>
        <strain evidence="1">FS54</strain>
    </source>
</reference>
<sequence>MAYNFDNRLKQQIITLTDDNYTDGMLKLNGIYYQVNNPSQFSMGDTVIIDDVIGNKVMLVEMGDNDDFI</sequence>
<evidence type="ECO:0000313" key="3">
    <source>
        <dbReference type="EMBL" id="MBJ7638375.1"/>
    </source>
</evidence>
<dbReference type="STRING" id="1583.IV69_GL001931"/>
<accession>A0A1K0ERD6</accession>
<evidence type="ECO:0008006" key="6">
    <source>
        <dbReference type="Google" id="ProtNLM"/>
    </source>
</evidence>
<organism evidence="1 4">
    <name type="scientific">Weissella confusa</name>
    <name type="common">Lactobacillus confusus</name>
    <dbReference type="NCBI Taxonomy" id="1583"/>
    <lineage>
        <taxon>Bacteria</taxon>
        <taxon>Bacillati</taxon>
        <taxon>Bacillota</taxon>
        <taxon>Bacilli</taxon>
        <taxon>Lactobacillales</taxon>
        <taxon>Lactobacillaceae</taxon>
        <taxon>Weissella</taxon>
    </lineage>
</organism>
<evidence type="ECO:0000313" key="1">
    <source>
        <dbReference type="EMBL" id="MBC6498864.1"/>
    </source>
</evidence>
<comment type="caution">
    <text evidence="1">The sequence shown here is derived from an EMBL/GenBank/DDBJ whole genome shotgun (WGS) entry which is preliminary data.</text>
</comment>
<dbReference type="Proteomes" id="UP000808038">
    <property type="component" value="Unassembled WGS sequence"/>
</dbReference>
<gene>
    <name evidence="1" type="ORF">H7R52_09270</name>
    <name evidence="3" type="ORF">HAU20_03090</name>
    <name evidence="2" type="ORF">HAU43_06075</name>
</gene>
<protein>
    <recommendedName>
        <fullName evidence="6">NfeD-like C-terminal domain-containing protein</fullName>
    </recommendedName>
</protein>
<keyword evidence="5" id="KW-1185">Reference proteome</keyword>
<proteinExistence type="predicted"/>
<reference evidence="2 5" key="3">
    <citation type="journal article" date="2021" name="Int. J. Food Microbiol.">
        <title>Safety demonstration of a microbial species for use in the food chain: Weissella confusa.</title>
        <authorList>
            <person name="Bourdichon F."/>
            <person name="Patrone V."/>
            <person name="Fontana A."/>
            <person name="Milani G."/>
            <person name="Morelli L."/>
        </authorList>
    </citation>
    <scope>NUCLEOTIDE SEQUENCE [LARGE SCALE GENOMIC DNA]</scope>
    <source>
        <strain evidence="2">CCUG 30943</strain>
        <strain evidence="3 5">CCUG 43002</strain>
    </source>
</reference>
<dbReference type="Proteomes" id="UP000650485">
    <property type="component" value="Unassembled WGS sequence"/>
</dbReference>
<dbReference type="AlphaFoldDB" id="A0A1K0ERD6"/>
<dbReference type="Proteomes" id="UP000728106">
    <property type="component" value="Unassembled WGS sequence"/>
</dbReference>